<evidence type="ECO:0000313" key="2">
    <source>
        <dbReference type="Proteomes" id="UP000639010"/>
    </source>
</evidence>
<comment type="caution">
    <text evidence="1">The sequence shown here is derived from an EMBL/GenBank/DDBJ whole genome shotgun (WGS) entry which is preliminary data.</text>
</comment>
<gene>
    <name evidence="1" type="ORF">H4684_002016</name>
</gene>
<evidence type="ECO:0000313" key="1">
    <source>
        <dbReference type="EMBL" id="MBE1425363.1"/>
    </source>
</evidence>
<proteinExistence type="predicted"/>
<reference evidence="1 2" key="1">
    <citation type="submission" date="2020-10" db="EMBL/GenBank/DDBJ databases">
        <title>Genomic Encyclopedia of Type Strains, Phase IV (KMG-IV): sequencing the most valuable type-strain genomes for metagenomic binning, comparative biology and taxonomic classification.</title>
        <authorList>
            <person name="Goeker M."/>
        </authorList>
    </citation>
    <scope>NUCLEOTIDE SEQUENCE [LARGE SCALE GENOMIC DNA]</scope>
    <source>
        <strain evidence="1 2">DSM 4194</strain>
    </source>
</reference>
<dbReference type="Proteomes" id="UP000639010">
    <property type="component" value="Unassembled WGS sequence"/>
</dbReference>
<sequence length="52" mass="5537">MDPCAAALSGEVHRSSPRRRGSMAWGAVELISTEVIPAQAGILSLGWWGQET</sequence>
<organism evidence="1 2">
    <name type="scientific">Desulfomicrobium macestii</name>
    <dbReference type="NCBI Taxonomy" id="90731"/>
    <lineage>
        <taxon>Bacteria</taxon>
        <taxon>Pseudomonadati</taxon>
        <taxon>Thermodesulfobacteriota</taxon>
        <taxon>Desulfovibrionia</taxon>
        <taxon>Desulfovibrionales</taxon>
        <taxon>Desulfomicrobiaceae</taxon>
        <taxon>Desulfomicrobium</taxon>
    </lineage>
</organism>
<protein>
    <submittedName>
        <fullName evidence="1">Uncharacterized protein</fullName>
    </submittedName>
</protein>
<keyword evidence="2" id="KW-1185">Reference proteome</keyword>
<name>A0ABR9H3S3_9BACT</name>
<dbReference type="EMBL" id="JADBGG010000013">
    <property type="protein sequence ID" value="MBE1425363.1"/>
    <property type="molecule type" value="Genomic_DNA"/>
</dbReference>
<accession>A0ABR9H3S3</accession>